<organism evidence="1 2">
    <name type="scientific">Streptomyces phage Sentinel</name>
    <dbReference type="NCBI Taxonomy" id="2767584"/>
    <lineage>
        <taxon>Viruses</taxon>
        <taxon>Duplodnaviria</taxon>
        <taxon>Heunggongvirae</taxon>
        <taxon>Uroviricota</taxon>
        <taxon>Caudoviricetes</taxon>
        <taxon>Arquatrovirinae</taxon>
        <taxon>Sentinelvirus</taxon>
        <taxon>Sentinelvirus sentinel</taxon>
    </lineage>
</organism>
<keyword evidence="2" id="KW-1185">Reference proteome</keyword>
<evidence type="ECO:0000313" key="2">
    <source>
        <dbReference type="Proteomes" id="UP000663080"/>
    </source>
</evidence>
<protein>
    <submittedName>
        <fullName evidence="1">Uncharacterized protein</fullName>
    </submittedName>
</protein>
<reference evidence="1" key="1">
    <citation type="submission" date="2020-07" db="EMBL/GenBank/DDBJ databases">
        <title>Complete genome sequence of Streptomyces phage Sentinel.</title>
        <authorList>
            <person name="Talcott A.F."/>
            <person name="Ramsey J."/>
            <person name="Moreland R."/>
            <person name="Hernandez I."/>
            <person name="Clark J.D."/>
            <person name="Liu M."/>
            <person name="Burrowes B."/>
        </authorList>
    </citation>
    <scope>NUCLEOTIDE SEQUENCE</scope>
</reference>
<dbReference type="Proteomes" id="UP000663080">
    <property type="component" value="Segment"/>
</dbReference>
<name>A0A873WVV9_9CAUD</name>
<sequence>MSILPPEGMQTQQREYWDDDRLMYFWRNDDDGEVYSRPYNEAELAGVQKRQMLDGLRAEADEAIVYLSERIKVSLAYFDNPAPTPEEMAAQVKVLCDLAAYSAGTLKRMILVLGELTDRPM</sequence>
<gene>
    <name evidence="1" type="ORF">CPT_Sentinel_040</name>
</gene>
<evidence type="ECO:0000313" key="1">
    <source>
        <dbReference type="EMBL" id="QPB09874.1"/>
    </source>
</evidence>
<dbReference type="EMBL" id="MT701597">
    <property type="protein sequence ID" value="QPB09874.1"/>
    <property type="molecule type" value="Genomic_DNA"/>
</dbReference>
<proteinExistence type="predicted"/>
<accession>A0A873WVV9</accession>